<dbReference type="OMA" id="QTATHRE"/>
<dbReference type="PROSITE" id="PS50089">
    <property type="entry name" value="ZF_RING_2"/>
    <property type="match status" value="1"/>
</dbReference>
<evidence type="ECO:0000313" key="7">
    <source>
        <dbReference type="EnsemblPlants" id="KQK99847"/>
    </source>
</evidence>
<dbReference type="CDD" id="cd16454">
    <property type="entry name" value="RING-H2_PA-TM-RING"/>
    <property type="match status" value="1"/>
</dbReference>
<dbReference type="Gene3D" id="3.30.40.10">
    <property type="entry name" value="Zinc/RING finger domain, C3HC4 (zinc finger)"/>
    <property type="match status" value="1"/>
</dbReference>
<dbReference type="FunCoup" id="K3YAD1">
    <property type="interactions" value="160"/>
</dbReference>
<feature type="domain" description="RING-type" evidence="6">
    <location>
        <begin position="121"/>
        <end position="162"/>
    </location>
</feature>
<dbReference type="PANTHER" id="PTHR45931:SF23">
    <property type="entry name" value="OS12G0134500 PROTEIN"/>
    <property type="match status" value="1"/>
</dbReference>
<dbReference type="EnsemblPlants" id="KQK99847">
    <property type="protein sequence ID" value="KQK99847"/>
    <property type="gene ID" value="SETIT_011173mg"/>
</dbReference>
<proteinExistence type="predicted"/>
<evidence type="ECO:0000256" key="1">
    <source>
        <dbReference type="ARBA" id="ARBA00022723"/>
    </source>
</evidence>
<keyword evidence="8" id="KW-1185">Reference proteome</keyword>
<dbReference type="GO" id="GO:0061630">
    <property type="term" value="F:ubiquitin protein ligase activity"/>
    <property type="evidence" value="ECO:0000318"/>
    <property type="project" value="GO_Central"/>
</dbReference>
<dbReference type="SMART" id="SM00184">
    <property type="entry name" value="RING"/>
    <property type="match status" value="1"/>
</dbReference>
<evidence type="ECO:0000259" key="6">
    <source>
        <dbReference type="PROSITE" id="PS50089"/>
    </source>
</evidence>
<reference evidence="8" key="1">
    <citation type="journal article" date="2012" name="Nat. Biotechnol.">
        <title>Reference genome sequence of the model plant Setaria.</title>
        <authorList>
            <person name="Bennetzen J.L."/>
            <person name="Schmutz J."/>
            <person name="Wang H."/>
            <person name="Percifield R."/>
            <person name="Hawkins J."/>
            <person name="Pontaroli A.C."/>
            <person name="Estep M."/>
            <person name="Feng L."/>
            <person name="Vaughn J.N."/>
            <person name="Grimwood J."/>
            <person name="Jenkins J."/>
            <person name="Barry K."/>
            <person name="Lindquist E."/>
            <person name="Hellsten U."/>
            <person name="Deshpande S."/>
            <person name="Wang X."/>
            <person name="Wu X."/>
            <person name="Mitros T."/>
            <person name="Triplett J."/>
            <person name="Yang X."/>
            <person name="Ye C.Y."/>
            <person name="Mauro-Herrera M."/>
            <person name="Wang L."/>
            <person name="Li P."/>
            <person name="Sharma M."/>
            <person name="Sharma R."/>
            <person name="Ronald P.C."/>
            <person name="Panaud O."/>
            <person name="Kellogg E.A."/>
            <person name="Brutnell T.P."/>
            <person name="Doust A.N."/>
            <person name="Tuskan G.A."/>
            <person name="Rokhsar D."/>
            <person name="Devos K.M."/>
        </authorList>
    </citation>
    <scope>NUCLEOTIDE SEQUENCE [LARGE SCALE GENOMIC DNA]</scope>
    <source>
        <strain evidence="8">cv. Yugu1</strain>
    </source>
</reference>
<dbReference type="PANTHER" id="PTHR45931">
    <property type="entry name" value="SI:CH211-59O9.10"/>
    <property type="match status" value="1"/>
</dbReference>
<keyword evidence="3" id="KW-0862">Zinc</keyword>
<dbReference type="GO" id="GO:0016567">
    <property type="term" value="P:protein ubiquitination"/>
    <property type="evidence" value="ECO:0000318"/>
    <property type="project" value="GO_Central"/>
</dbReference>
<evidence type="ECO:0000313" key="8">
    <source>
        <dbReference type="Proteomes" id="UP000004995"/>
    </source>
</evidence>
<dbReference type="Proteomes" id="UP000004995">
    <property type="component" value="Unassembled WGS sequence"/>
</dbReference>
<dbReference type="SUPFAM" id="SSF57850">
    <property type="entry name" value="RING/U-box"/>
    <property type="match status" value="1"/>
</dbReference>
<feature type="compositionally biased region" description="Polar residues" evidence="5">
    <location>
        <begin position="40"/>
        <end position="50"/>
    </location>
</feature>
<dbReference type="HOGENOM" id="CLU_1557908_0_0_1"/>
<evidence type="ECO:0000256" key="2">
    <source>
        <dbReference type="ARBA" id="ARBA00022771"/>
    </source>
</evidence>
<name>K3YAD1_SETIT</name>
<organism evidence="7 8">
    <name type="scientific">Setaria italica</name>
    <name type="common">Foxtail millet</name>
    <name type="synonym">Panicum italicum</name>
    <dbReference type="NCBI Taxonomy" id="4555"/>
    <lineage>
        <taxon>Eukaryota</taxon>
        <taxon>Viridiplantae</taxon>
        <taxon>Streptophyta</taxon>
        <taxon>Embryophyta</taxon>
        <taxon>Tracheophyta</taxon>
        <taxon>Spermatophyta</taxon>
        <taxon>Magnoliopsida</taxon>
        <taxon>Liliopsida</taxon>
        <taxon>Poales</taxon>
        <taxon>Poaceae</taxon>
        <taxon>PACMAD clade</taxon>
        <taxon>Panicoideae</taxon>
        <taxon>Panicodae</taxon>
        <taxon>Paniceae</taxon>
        <taxon>Cenchrinae</taxon>
        <taxon>Setaria</taxon>
    </lineage>
</organism>
<keyword evidence="2 4" id="KW-0863">Zinc-finger</keyword>
<keyword evidence="1" id="KW-0479">Metal-binding</keyword>
<protein>
    <recommendedName>
        <fullName evidence="6">RING-type domain-containing protein</fullName>
    </recommendedName>
</protein>
<dbReference type="InParanoid" id="K3YAD1"/>
<dbReference type="GO" id="GO:0008270">
    <property type="term" value="F:zinc ion binding"/>
    <property type="evidence" value="ECO:0007669"/>
    <property type="project" value="UniProtKB-KW"/>
</dbReference>
<sequence>MTGSVLITAAHVMHEERASVNDAAHAGTRPNCRPKDRTASIPSPVSSQGDATADLDRTMETARRVLSELHRQGLRDAAQEAQDLGLEDAYRNGRFGAVPASSEAIACLRETAAAETREDGCAVCFQSYEEGDRIRTMPCAHGFHESCIIRWLGISRLCPLCRFALQAEAGTD</sequence>
<dbReference type="Gramene" id="KQK99847">
    <property type="protein sequence ID" value="KQK99847"/>
    <property type="gene ID" value="SETIT_011173mg"/>
</dbReference>
<dbReference type="GO" id="GO:0005737">
    <property type="term" value="C:cytoplasm"/>
    <property type="evidence" value="ECO:0000318"/>
    <property type="project" value="GO_Central"/>
</dbReference>
<dbReference type="AlphaFoldDB" id="K3YAD1"/>
<reference evidence="7" key="2">
    <citation type="submission" date="2018-08" db="UniProtKB">
        <authorList>
            <consortium name="EnsemblPlants"/>
        </authorList>
    </citation>
    <scope>IDENTIFICATION</scope>
    <source>
        <strain evidence="7">Yugu1</strain>
    </source>
</reference>
<accession>K3YAD1</accession>
<dbReference type="EMBL" id="AGNK02004576">
    <property type="status" value="NOT_ANNOTATED_CDS"/>
    <property type="molecule type" value="Genomic_DNA"/>
</dbReference>
<evidence type="ECO:0000256" key="3">
    <source>
        <dbReference type="ARBA" id="ARBA00022833"/>
    </source>
</evidence>
<dbReference type="STRING" id="4555.K3YAD1"/>
<dbReference type="InterPro" id="IPR013083">
    <property type="entry name" value="Znf_RING/FYVE/PHD"/>
</dbReference>
<dbReference type="Pfam" id="PF13639">
    <property type="entry name" value="zf-RING_2"/>
    <property type="match status" value="1"/>
</dbReference>
<evidence type="ECO:0000256" key="4">
    <source>
        <dbReference type="PROSITE-ProRule" id="PRU00175"/>
    </source>
</evidence>
<evidence type="ECO:0000256" key="5">
    <source>
        <dbReference type="SAM" id="MobiDB-lite"/>
    </source>
</evidence>
<feature type="region of interest" description="Disordered" evidence="5">
    <location>
        <begin position="22"/>
        <end position="51"/>
    </location>
</feature>
<dbReference type="InterPro" id="IPR001841">
    <property type="entry name" value="Znf_RING"/>
</dbReference>
<dbReference type="InterPro" id="IPR051834">
    <property type="entry name" value="RING_finger_E3_ligase"/>
</dbReference>
<dbReference type="eggNOG" id="KOG0800">
    <property type="taxonomic scope" value="Eukaryota"/>
</dbReference>